<comment type="caution">
    <text evidence="1">The sequence shown here is derived from an EMBL/GenBank/DDBJ whole genome shotgun (WGS) entry which is preliminary data.</text>
</comment>
<name>A0A146F1G3_ASPKA</name>
<evidence type="ECO:0000313" key="1">
    <source>
        <dbReference type="EMBL" id="GAT19772.1"/>
    </source>
</evidence>
<reference evidence="1 2" key="1">
    <citation type="journal article" date="2016" name="DNA Res.">
        <title>Genome sequence of Aspergillus luchuensis NBRC 4314.</title>
        <authorList>
            <person name="Yamada O."/>
            <person name="Machida M."/>
            <person name="Hosoyama A."/>
            <person name="Goto M."/>
            <person name="Takahashi T."/>
            <person name="Futagami T."/>
            <person name="Yamagata Y."/>
            <person name="Takeuchi M."/>
            <person name="Kobayashi T."/>
            <person name="Koike H."/>
            <person name="Abe K."/>
            <person name="Asai K."/>
            <person name="Arita M."/>
            <person name="Fujita N."/>
            <person name="Fukuda K."/>
            <person name="Higa K."/>
            <person name="Horikawa H."/>
            <person name="Ishikawa T."/>
            <person name="Jinno K."/>
            <person name="Kato Y."/>
            <person name="Kirimura K."/>
            <person name="Mizutani O."/>
            <person name="Nakasone K."/>
            <person name="Sano M."/>
            <person name="Shiraishi Y."/>
            <person name="Tsukahara M."/>
            <person name="Gomi K."/>
        </authorList>
    </citation>
    <scope>NUCLEOTIDE SEQUENCE [LARGE SCALE GENOMIC DNA]</scope>
    <source>
        <strain evidence="1 2">RIB 2604</strain>
    </source>
</reference>
<gene>
    <name evidence="1" type="ORF">RIB2604_00603540</name>
</gene>
<proteinExistence type="predicted"/>
<protein>
    <submittedName>
        <fullName evidence="1">Isovaleryl-CoA dehydrogenase IvdA</fullName>
    </submittedName>
</protein>
<dbReference type="VEuPathDB" id="FungiDB:ASPFODRAFT_40848"/>
<dbReference type="AlphaFoldDB" id="A0A146F1G3"/>
<dbReference type="EMBL" id="BCWF01000006">
    <property type="protein sequence ID" value="GAT19772.1"/>
    <property type="molecule type" value="Genomic_DNA"/>
</dbReference>
<dbReference type="Proteomes" id="UP000075230">
    <property type="component" value="Unassembled WGS sequence"/>
</dbReference>
<reference evidence="2" key="2">
    <citation type="submission" date="2016-02" db="EMBL/GenBank/DDBJ databases">
        <title>Genome sequencing of Aspergillus luchuensis NBRC 4314.</title>
        <authorList>
            <person name="Yamada O."/>
        </authorList>
    </citation>
    <scope>NUCLEOTIDE SEQUENCE [LARGE SCALE GENOMIC DNA]</scope>
    <source>
        <strain evidence="2">RIB 2604</strain>
    </source>
</reference>
<evidence type="ECO:0000313" key="2">
    <source>
        <dbReference type="Proteomes" id="UP000075230"/>
    </source>
</evidence>
<sequence length="93" mass="10561">MAGASRRKYTRYSCSRQWRKTIADAEMAEAGKLQVTLPALRSAEKGGDDCRGKPLIQPPALRTLVMKHPKDFVPPTEEDLLELRERVQEFTSM</sequence>
<organism evidence="1 2">
    <name type="scientific">Aspergillus kawachii</name>
    <name type="common">White koji mold</name>
    <name type="synonym">Aspergillus awamori var. kawachi</name>
    <dbReference type="NCBI Taxonomy" id="1069201"/>
    <lineage>
        <taxon>Eukaryota</taxon>
        <taxon>Fungi</taxon>
        <taxon>Dikarya</taxon>
        <taxon>Ascomycota</taxon>
        <taxon>Pezizomycotina</taxon>
        <taxon>Eurotiomycetes</taxon>
        <taxon>Eurotiomycetidae</taxon>
        <taxon>Eurotiales</taxon>
        <taxon>Aspergillaceae</taxon>
        <taxon>Aspergillus</taxon>
        <taxon>Aspergillus subgen. Circumdati</taxon>
    </lineage>
</organism>
<accession>A0A146F1G3</accession>